<protein>
    <submittedName>
        <fullName evidence="3">Looped-hinge helix DNA binding domain-containing protein, AbrB family</fullName>
    </submittedName>
</protein>
<dbReference type="NCBIfam" id="TIGR01439">
    <property type="entry name" value="lp_hng_hel_AbrB"/>
    <property type="match status" value="1"/>
</dbReference>
<dbReference type="RefSeq" id="WP_092664555.1">
    <property type="nucleotide sequence ID" value="NZ_FOCX01000050.1"/>
</dbReference>
<dbReference type="Gene3D" id="2.10.260.10">
    <property type="match status" value="1"/>
</dbReference>
<dbReference type="SMART" id="SM00966">
    <property type="entry name" value="SpoVT_AbrB"/>
    <property type="match status" value="1"/>
</dbReference>
<dbReference type="AlphaFoldDB" id="A0A1H8W796"/>
<sequence>MGKASIDGSHEEELTLTVDDRGRVTLPKEVRDQLGIESNDELPATLVGSVLEVNPKPSSKLQLATAGRDDWTETTPTDAGDALFGPMDQGSERR</sequence>
<dbReference type="PROSITE" id="PS51740">
    <property type="entry name" value="SPOVT_ABRB"/>
    <property type="match status" value="1"/>
</dbReference>
<evidence type="ECO:0000313" key="3">
    <source>
        <dbReference type="EMBL" id="SEP23413.1"/>
    </source>
</evidence>
<gene>
    <name evidence="3" type="ORF">SAMN05216388_105014</name>
</gene>
<dbReference type="EMBL" id="FOCX01000050">
    <property type="protein sequence ID" value="SEP23413.1"/>
    <property type="molecule type" value="Genomic_DNA"/>
</dbReference>
<name>A0A1H8W796_9EURY</name>
<feature type="domain" description="SpoVT-AbrB" evidence="2">
    <location>
        <begin position="13"/>
        <end position="58"/>
    </location>
</feature>
<reference evidence="4" key="1">
    <citation type="submission" date="2016-10" db="EMBL/GenBank/DDBJ databases">
        <authorList>
            <person name="Varghese N."/>
            <person name="Submissions S."/>
        </authorList>
    </citation>
    <scope>NUCLEOTIDE SEQUENCE [LARGE SCALE GENOMIC DNA]</scope>
    <source>
        <strain evidence="4">IBRC-M 10043</strain>
    </source>
</reference>
<dbReference type="InterPro" id="IPR037914">
    <property type="entry name" value="SpoVT-AbrB_sf"/>
</dbReference>
<feature type="region of interest" description="Disordered" evidence="1">
    <location>
        <begin position="64"/>
        <end position="94"/>
    </location>
</feature>
<dbReference type="Proteomes" id="UP000198775">
    <property type="component" value="Unassembled WGS sequence"/>
</dbReference>
<evidence type="ECO:0000259" key="2">
    <source>
        <dbReference type="PROSITE" id="PS51740"/>
    </source>
</evidence>
<proteinExistence type="predicted"/>
<accession>A0A1H8W796</accession>
<dbReference type="GO" id="GO:0003677">
    <property type="term" value="F:DNA binding"/>
    <property type="evidence" value="ECO:0007669"/>
    <property type="project" value="InterPro"/>
</dbReference>
<dbReference type="OrthoDB" id="87832at2157"/>
<dbReference type="InterPro" id="IPR007159">
    <property type="entry name" value="SpoVT-AbrB_dom"/>
</dbReference>
<evidence type="ECO:0000313" key="4">
    <source>
        <dbReference type="Proteomes" id="UP000198775"/>
    </source>
</evidence>
<dbReference type="SUPFAM" id="SSF89447">
    <property type="entry name" value="AbrB/MazE/MraZ-like"/>
    <property type="match status" value="1"/>
</dbReference>
<organism evidence="3 4">
    <name type="scientific">Halorientalis persicus</name>
    <dbReference type="NCBI Taxonomy" id="1367881"/>
    <lineage>
        <taxon>Archaea</taxon>
        <taxon>Methanobacteriati</taxon>
        <taxon>Methanobacteriota</taxon>
        <taxon>Stenosarchaea group</taxon>
        <taxon>Halobacteria</taxon>
        <taxon>Halobacteriales</taxon>
        <taxon>Haloarculaceae</taxon>
        <taxon>Halorientalis</taxon>
    </lineage>
</organism>
<evidence type="ECO:0000256" key="1">
    <source>
        <dbReference type="SAM" id="MobiDB-lite"/>
    </source>
</evidence>
<dbReference type="Pfam" id="PF04014">
    <property type="entry name" value="MazE_antitoxin"/>
    <property type="match status" value="1"/>
</dbReference>
<keyword evidence="4" id="KW-1185">Reference proteome</keyword>